<dbReference type="RefSeq" id="XP_015075095.1">
    <property type="nucleotide sequence ID" value="XM_015219609.2"/>
</dbReference>
<organism evidence="4 7">
    <name type="scientific">Solanum pennellii</name>
    <name type="common">Tomato</name>
    <name type="synonym">Lycopersicon pennellii</name>
    <dbReference type="NCBI Taxonomy" id="28526"/>
    <lineage>
        <taxon>Eukaryota</taxon>
        <taxon>Viridiplantae</taxon>
        <taxon>Streptophyta</taxon>
        <taxon>Embryophyta</taxon>
        <taxon>Tracheophyta</taxon>
        <taxon>Spermatophyta</taxon>
        <taxon>Magnoliopsida</taxon>
        <taxon>eudicotyledons</taxon>
        <taxon>Gunneridae</taxon>
        <taxon>Pentapetalae</taxon>
        <taxon>asterids</taxon>
        <taxon>lamiids</taxon>
        <taxon>Solanales</taxon>
        <taxon>Solanaceae</taxon>
        <taxon>Solanoideae</taxon>
        <taxon>Solaneae</taxon>
        <taxon>Solanum</taxon>
        <taxon>Solanum subgen. Lycopersicon</taxon>
    </lineage>
</organism>
<evidence type="ECO:0000313" key="4">
    <source>
        <dbReference type="Proteomes" id="UP000694930"/>
    </source>
</evidence>
<dbReference type="GeneID" id="107019024"/>
<dbReference type="InterPro" id="IPR015943">
    <property type="entry name" value="WD40/YVTN_repeat-like_dom_sf"/>
</dbReference>
<evidence type="ECO:0000256" key="2">
    <source>
        <dbReference type="ARBA" id="ARBA00022737"/>
    </source>
</evidence>
<gene>
    <name evidence="5 6 7" type="primary">LOC107019024</name>
</gene>
<evidence type="ECO:0000256" key="3">
    <source>
        <dbReference type="PROSITE-ProRule" id="PRU00221"/>
    </source>
</evidence>
<dbReference type="InterPro" id="IPR019775">
    <property type="entry name" value="WD40_repeat_CS"/>
</dbReference>
<feature type="repeat" description="WD" evidence="3">
    <location>
        <begin position="222"/>
        <end position="264"/>
    </location>
</feature>
<dbReference type="SUPFAM" id="SSF50978">
    <property type="entry name" value="WD40 repeat-like"/>
    <property type="match status" value="1"/>
</dbReference>
<dbReference type="SMART" id="SM00320">
    <property type="entry name" value="WD40"/>
    <property type="match status" value="5"/>
</dbReference>
<dbReference type="InterPro" id="IPR036322">
    <property type="entry name" value="WD40_repeat_dom_sf"/>
</dbReference>
<evidence type="ECO:0000313" key="6">
    <source>
        <dbReference type="RefSeq" id="XP_015075096.1"/>
    </source>
</evidence>
<proteinExistence type="predicted"/>
<dbReference type="Proteomes" id="UP000694930">
    <property type="component" value="Chromosome 5"/>
</dbReference>
<evidence type="ECO:0000313" key="7">
    <source>
        <dbReference type="RefSeq" id="XP_015075097.1"/>
    </source>
</evidence>
<reference evidence="5 6" key="2">
    <citation type="submission" date="2025-05" db="UniProtKB">
        <authorList>
            <consortium name="RefSeq"/>
        </authorList>
    </citation>
    <scope>IDENTIFICATION</scope>
</reference>
<feature type="repeat" description="WD" evidence="3">
    <location>
        <begin position="90"/>
        <end position="125"/>
    </location>
</feature>
<protein>
    <submittedName>
        <fullName evidence="5 6">Mitotic checkpoint protein BUB3.3 isoform X1</fullName>
    </submittedName>
</protein>
<dbReference type="Gene3D" id="2.130.10.10">
    <property type="entry name" value="YVTN repeat-like/Quinoprotein amine dehydrogenase"/>
    <property type="match status" value="1"/>
</dbReference>
<dbReference type="PROSITE" id="PS50082">
    <property type="entry name" value="WD_REPEATS_2"/>
    <property type="match status" value="2"/>
</dbReference>
<dbReference type="RefSeq" id="XP_015075096.1">
    <property type="nucleotide sequence ID" value="XM_015219610.2"/>
</dbReference>
<dbReference type="PROSITE" id="PS00678">
    <property type="entry name" value="WD_REPEATS_1"/>
    <property type="match status" value="1"/>
</dbReference>
<keyword evidence="2" id="KW-0677">Repeat</keyword>
<keyword evidence="4" id="KW-1185">Reference proteome</keyword>
<dbReference type="Pfam" id="PF00400">
    <property type="entry name" value="WD40"/>
    <property type="match status" value="2"/>
</dbReference>
<accession>A0ABM1GS53</accession>
<keyword evidence="1 3" id="KW-0853">WD repeat</keyword>
<evidence type="ECO:0000313" key="5">
    <source>
        <dbReference type="RefSeq" id="XP_015075095.1"/>
    </source>
</evidence>
<reference evidence="4" key="1">
    <citation type="journal article" date="2014" name="Nat. Genet.">
        <title>The genome of the stress-tolerant wild tomato species Solanum pennellii.</title>
        <authorList>
            <person name="Bolger A."/>
            <person name="Scossa F."/>
            <person name="Bolger M.E."/>
            <person name="Lanz C."/>
            <person name="Maumus F."/>
            <person name="Tohge T."/>
            <person name="Quesneville H."/>
            <person name="Alseekh S."/>
            <person name="Sorensen I."/>
            <person name="Lichtenstein G."/>
            <person name="Fich E.A."/>
            <person name="Conte M."/>
            <person name="Keller H."/>
            <person name="Schneeberger K."/>
            <person name="Schwacke R."/>
            <person name="Ofner I."/>
            <person name="Vrebalov J."/>
            <person name="Xu Y."/>
            <person name="Osorio S."/>
            <person name="Aflitos S.A."/>
            <person name="Schijlen E."/>
            <person name="Jimenez-Gomez J.M."/>
            <person name="Ryngajllo M."/>
            <person name="Kimura S."/>
            <person name="Kumar R."/>
            <person name="Koenig D."/>
            <person name="Headland L.R."/>
            <person name="Maloof J.N."/>
            <person name="Sinha N."/>
            <person name="van Ham R.C."/>
            <person name="Lankhorst R.K."/>
            <person name="Mao L."/>
            <person name="Vogel A."/>
            <person name="Arsova B."/>
            <person name="Panstruga R."/>
            <person name="Fei Z."/>
            <person name="Rose J.K."/>
            <person name="Zamir D."/>
            <person name="Carrari F."/>
            <person name="Giovannoni J.J."/>
            <person name="Weigel D."/>
            <person name="Usadel B."/>
            <person name="Fernie A.R."/>
        </authorList>
    </citation>
    <scope>NUCLEOTIDE SEQUENCE [LARGE SCALE GENOMIC DNA]</scope>
</reference>
<name>A0ABM1GS53_SOLPN</name>
<dbReference type="RefSeq" id="XP_015075097.1">
    <property type="nucleotide sequence ID" value="XM_015219611.2"/>
</dbReference>
<evidence type="ECO:0000256" key="1">
    <source>
        <dbReference type="ARBA" id="ARBA00022574"/>
    </source>
</evidence>
<dbReference type="PROSITE" id="PS50294">
    <property type="entry name" value="WD_REPEATS_REGION"/>
    <property type="match status" value="1"/>
</dbReference>
<dbReference type="InterPro" id="IPR001680">
    <property type="entry name" value="WD40_rpt"/>
</dbReference>
<dbReference type="PANTHER" id="PTHR10971">
    <property type="entry name" value="MRNA EXPORT FACTOR AND BUB3"/>
    <property type="match status" value="1"/>
</dbReference>
<sequence length="332" mass="36619">MNTFSLNLADPIRDAISRIRFAPHSNNLLISSWDSSLRLYDVDSSKLRMEAPGEAELLDCCFENERVCFSAATDGSVNRYDLDAGIKVSVGNHDDSATCVEYSAETCQIITAGWDKKINFWDARSTQSHGCLRSFVSEVESMSLSGLNLMVAAGSSVNLYDIRSFKTSVHTEGVKVKCIRPIFNPKGFVVGSIDGRVILEYISKSSSHEGYAFRCHPKVKDGRRHVVTVNDIAFNPSIIGSFVTGDNDGYATLWDARGRKRIFEMSRYPNSVVSISYSHDGLLLAVASSYSYQEANENCSTAFNREEPPQIFIHEIGNSDLTSPSSGASNKK</sequence>